<comment type="caution">
    <text evidence="1">The sequence shown here is derived from an EMBL/GenBank/DDBJ whole genome shotgun (WGS) entry which is preliminary data.</text>
</comment>
<gene>
    <name evidence="1" type="ORF">CKO31_22765</name>
</gene>
<dbReference type="InterPro" id="IPR027599">
    <property type="entry name" value="PqqD-rel_X"/>
</dbReference>
<organism evidence="1 2">
    <name type="scientific">Thiohalocapsa halophila</name>
    <dbReference type="NCBI Taxonomy" id="69359"/>
    <lineage>
        <taxon>Bacteria</taxon>
        <taxon>Pseudomonadati</taxon>
        <taxon>Pseudomonadota</taxon>
        <taxon>Gammaproteobacteria</taxon>
        <taxon>Chromatiales</taxon>
        <taxon>Chromatiaceae</taxon>
        <taxon>Thiohalocapsa</taxon>
    </lineage>
</organism>
<dbReference type="EMBL" id="NRRV01000091">
    <property type="protein sequence ID" value="MBK1633515.1"/>
    <property type="molecule type" value="Genomic_DNA"/>
</dbReference>
<evidence type="ECO:0000313" key="2">
    <source>
        <dbReference type="Proteomes" id="UP000748752"/>
    </source>
</evidence>
<keyword evidence="2" id="KW-1185">Reference proteome</keyword>
<dbReference type="Proteomes" id="UP000748752">
    <property type="component" value="Unassembled WGS sequence"/>
</dbReference>
<proteinExistence type="predicted"/>
<accession>A0ABS1CNV7</accession>
<evidence type="ECO:0000313" key="1">
    <source>
        <dbReference type="EMBL" id="MBK1633515.1"/>
    </source>
</evidence>
<name>A0ABS1CNV7_9GAMM</name>
<dbReference type="RefSeq" id="WP_200242148.1">
    <property type="nucleotide sequence ID" value="NZ_NRRV01000091.1"/>
</dbReference>
<reference evidence="1 2" key="1">
    <citation type="journal article" date="2020" name="Microorganisms">
        <title>Osmotic Adaptation and Compatible Solute Biosynthesis of Phototrophic Bacteria as Revealed from Genome Analyses.</title>
        <authorList>
            <person name="Imhoff J.F."/>
            <person name="Rahn T."/>
            <person name="Kunzel S."/>
            <person name="Keller A."/>
            <person name="Neulinger S.C."/>
        </authorList>
    </citation>
    <scope>NUCLEOTIDE SEQUENCE [LARGE SCALE GENOMIC DNA]</scope>
    <source>
        <strain evidence="1 2">DSM 6210</strain>
    </source>
</reference>
<dbReference type="NCBIfam" id="TIGR04353">
    <property type="entry name" value="PqqD_rel_X"/>
    <property type="match status" value="1"/>
</dbReference>
<evidence type="ECO:0008006" key="3">
    <source>
        <dbReference type="Google" id="ProtNLM"/>
    </source>
</evidence>
<protein>
    <recommendedName>
        <fullName evidence="3">HPr-rel-A system PqqD family peptide chaperone</fullName>
    </recommendedName>
</protein>
<sequence length="106" mass="11798">MGTASCQIRQSCWGVVKSKESLIWAEWSPDSFLFHGETGETHLLSNLPAFILQTLQAGSKTTSEIRRETAAACDTDDDDAWQRKILSILANLEELELVERQTSADV</sequence>